<evidence type="ECO:0000256" key="7">
    <source>
        <dbReference type="ARBA" id="ARBA00022989"/>
    </source>
</evidence>
<dbReference type="InterPro" id="IPR004765">
    <property type="entry name" value="NPC1-like"/>
</dbReference>
<gene>
    <name evidence="20" type="ORF">R5R35_009492</name>
</gene>
<dbReference type="GO" id="GO:0008203">
    <property type="term" value="P:cholesterol metabolic process"/>
    <property type="evidence" value="ECO:0007669"/>
    <property type="project" value="UniProtKB-KW"/>
</dbReference>
<dbReference type="InterPro" id="IPR053956">
    <property type="entry name" value="NPC1_MLD"/>
</dbReference>
<evidence type="ECO:0000256" key="4">
    <source>
        <dbReference type="ARBA" id="ARBA00022548"/>
    </source>
</evidence>
<dbReference type="GO" id="GO:0015485">
    <property type="term" value="F:cholesterol binding"/>
    <property type="evidence" value="ECO:0007669"/>
    <property type="project" value="TreeGrafter"/>
</dbReference>
<keyword evidence="14" id="KW-0753">Steroid metabolism</keyword>
<dbReference type="InterPro" id="IPR000731">
    <property type="entry name" value="SSD"/>
</dbReference>
<evidence type="ECO:0000256" key="8">
    <source>
        <dbReference type="ARBA" id="ARBA00023055"/>
    </source>
</evidence>
<dbReference type="FunFam" id="1.20.1640.10:FF:000008">
    <property type="entry name" value="NPC intracellular cholesterol transporter 1"/>
    <property type="match status" value="1"/>
</dbReference>
<evidence type="ECO:0000256" key="10">
    <source>
        <dbReference type="ARBA" id="ARBA00023136"/>
    </source>
</evidence>
<keyword evidence="9" id="KW-0443">Lipid metabolism</keyword>
<evidence type="ECO:0000256" key="11">
    <source>
        <dbReference type="ARBA" id="ARBA00023157"/>
    </source>
</evidence>
<keyword evidence="13" id="KW-0325">Glycoprotein</keyword>
<dbReference type="Pfam" id="PF22314">
    <property type="entry name" value="NPC1_MLD"/>
    <property type="match status" value="1"/>
</dbReference>
<keyword evidence="21" id="KW-1185">Reference proteome</keyword>
<evidence type="ECO:0000259" key="19">
    <source>
        <dbReference type="PROSITE" id="PS50156"/>
    </source>
</evidence>
<keyword evidence="4" id="KW-0153">Cholesterol metabolism</keyword>
<evidence type="ECO:0000256" key="14">
    <source>
        <dbReference type="ARBA" id="ARBA00023221"/>
    </source>
</evidence>
<organism evidence="20 21">
    <name type="scientific">Gryllus longicercus</name>
    <dbReference type="NCBI Taxonomy" id="2509291"/>
    <lineage>
        <taxon>Eukaryota</taxon>
        <taxon>Metazoa</taxon>
        <taxon>Ecdysozoa</taxon>
        <taxon>Arthropoda</taxon>
        <taxon>Hexapoda</taxon>
        <taxon>Insecta</taxon>
        <taxon>Pterygota</taxon>
        <taxon>Neoptera</taxon>
        <taxon>Polyneoptera</taxon>
        <taxon>Orthoptera</taxon>
        <taxon>Ensifera</taxon>
        <taxon>Gryllidea</taxon>
        <taxon>Grylloidea</taxon>
        <taxon>Gryllidae</taxon>
        <taxon>Gryllinae</taxon>
        <taxon>Gryllus</taxon>
    </lineage>
</organism>
<keyword evidence="8" id="KW-0445">Lipid transport</keyword>
<feature type="transmembrane region" description="Helical" evidence="17">
    <location>
        <begin position="876"/>
        <end position="893"/>
    </location>
</feature>
<feature type="compositionally biased region" description="Basic and acidic residues" evidence="16">
    <location>
        <begin position="326"/>
        <end position="335"/>
    </location>
</feature>
<feature type="transmembrane region" description="Helical" evidence="17">
    <location>
        <begin position="1270"/>
        <end position="1293"/>
    </location>
</feature>
<keyword evidence="3" id="KW-0813">Transport</keyword>
<dbReference type="Pfam" id="PF12349">
    <property type="entry name" value="Sterol-sensing"/>
    <property type="match status" value="1"/>
</dbReference>
<keyword evidence="11" id="KW-1015">Disulfide bond</keyword>
<dbReference type="GO" id="GO:0030299">
    <property type="term" value="P:intestinal cholesterol absorption"/>
    <property type="evidence" value="ECO:0007669"/>
    <property type="project" value="TreeGrafter"/>
</dbReference>
<sequence>MGPSAARVGALLAPLVLLAVVARAEEPHCVWYGQCYENMTTSFTHNCPYNGSALPMTDPSGIAVLQKWCPDLLAELQAQPGGLRTCCDHIQLWTMDSSLNIAASFMNRCPSCMRNFANIVCDQTCHPNQSEFMKVKDTTFNWKTNQTAVGRVDLHIKRAYAEGMYTSCKDVTFPASGNKIMDIICGTWGSWRCSTDRWFSYVGDPAQNEYAPFHVRYVLDQEPPWGGRSLSRKTTACNAPPSEGSLACGCLDCPATCTTAEKSHVTSFSKEVVAIVAGVLFVMIAVPFVVWEYRRASAGKAECSPGGTPAVGQRLAACDASPPPHRRADQDHDPDPVASTSRRHDYLHQPGLVARWGARWEAALEGAFAWWGALCAKWPWLVLLGGVVAVAALASGVPHLEITTDPVRLWAMADSRARLERQYFDETFGPFYRTAQVVLKAKDLPSFRYAPSKKEMEFGPAFNKTFLLEVKKLQNSLEDLAGLEEVCVAPIREQGSVPMPDECAVLSVWGYFQNSEDLFNAVEVDPRGYIISYIDQLLSCAHNPVSVECLAQWGGPVEPTAVFSGFLSDNAEPEDGAENEGLHPFHRATGVVITFVLRNHADPEKNAAALDWEKRFLEFMDNWDANERPNFIEVSYTAERAVEDALAAGSRADAPTVAVSYIVMVAYVAVALGRPARNMYNLLVGGGATLGLGGVALVLGAVAAAAGTFGYADVAATLVVLEVIPFLALAVGVDNAFILAAAVERERARAGEAAAAPSRIGRAVGRAGPSLLLASASECCCFLLGALSTMPAVRAFALFAGLALALAFVLQCSCFVALLTLDARRRAARRLDLCCCFHAPKPAPPHDVHAPQEGLLRRLFRSALAPALLRRRRTRAVVVVAFVALLCLSLAAAPRMRVGLDQELAVPERSSLARYFRTLKEDLAVGPPVYFVVRNGPDYSDPLVQDLLCGGARCRPDSLTAQIHSASKNAEESYIARPAASWLDDYFDWSAISDCCRKGVNGTFCPHETLSCKPCKIQLDPVVRRPINILIFEKYLPFFLRDNPSMQCAKAGHAAYANAVVLKGSAVGASYFMTFHTVLRTSEDYFHALAAARDLSANITRTINNVLAAAGRAPEEPYEVFPYSVFYVFYEQYLTMWTDAIFSLGISLMAVFIVSFVLLGFDVGSALVIVITITMIIIDLLGMMYWWDISLNAVSLVNLVMAVGISVEFCSHTVHAFAKSSETTRTRRAEDALVNMGTSVFSGITLTKFVGIIVLAFAQSRIFQVFYFRMYLGIVMFGAAHGLVFLPVFLSYVGPTPRPRTPAPKDILMLPSSADPSAADPEAKE</sequence>
<dbReference type="Pfam" id="PF16414">
    <property type="entry name" value="NPC1_N"/>
    <property type="match status" value="1"/>
</dbReference>
<keyword evidence="7 17" id="KW-1133">Transmembrane helix</keyword>
<evidence type="ECO:0000256" key="2">
    <source>
        <dbReference type="ARBA" id="ARBA00005585"/>
    </source>
</evidence>
<evidence type="ECO:0000313" key="20">
    <source>
        <dbReference type="EMBL" id="KAK7790450.1"/>
    </source>
</evidence>
<feature type="region of interest" description="Disordered" evidence="16">
    <location>
        <begin position="313"/>
        <end position="342"/>
    </location>
</feature>
<evidence type="ECO:0000313" key="21">
    <source>
        <dbReference type="Proteomes" id="UP001378592"/>
    </source>
</evidence>
<keyword evidence="12" id="KW-1207">Sterol metabolism</keyword>
<feature type="transmembrane region" description="Helical" evidence="17">
    <location>
        <begin position="771"/>
        <end position="790"/>
    </location>
</feature>
<feature type="region of interest" description="Disordered" evidence="16">
    <location>
        <begin position="1300"/>
        <end position="1325"/>
    </location>
</feature>
<evidence type="ECO:0000256" key="3">
    <source>
        <dbReference type="ARBA" id="ARBA00022448"/>
    </source>
</evidence>
<comment type="subcellular location">
    <subcellularLocation>
        <location evidence="1">Endomembrane system</location>
        <topology evidence="1">Multi-pass membrane protein</topology>
    </subcellularLocation>
</comment>
<accession>A0AAN9VHF9</accession>
<dbReference type="Proteomes" id="UP001378592">
    <property type="component" value="Unassembled WGS sequence"/>
</dbReference>
<dbReference type="SUPFAM" id="SSF82866">
    <property type="entry name" value="Multidrug efflux transporter AcrB transmembrane domain"/>
    <property type="match status" value="2"/>
</dbReference>
<evidence type="ECO:0000256" key="5">
    <source>
        <dbReference type="ARBA" id="ARBA00022692"/>
    </source>
</evidence>
<feature type="transmembrane region" description="Helical" evidence="17">
    <location>
        <begin position="1232"/>
        <end position="1258"/>
    </location>
</feature>
<evidence type="ECO:0000256" key="1">
    <source>
        <dbReference type="ARBA" id="ARBA00004127"/>
    </source>
</evidence>
<evidence type="ECO:0000256" key="12">
    <source>
        <dbReference type="ARBA" id="ARBA00023166"/>
    </source>
</evidence>
<feature type="transmembrane region" description="Helical" evidence="17">
    <location>
        <begin position="796"/>
        <end position="821"/>
    </location>
</feature>
<feature type="transmembrane region" description="Helical" evidence="17">
    <location>
        <begin position="1140"/>
        <end position="1159"/>
    </location>
</feature>
<keyword evidence="10 17" id="KW-0472">Membrane</keyword>
<evidence type="ECO:0000256" key="15">
    <source>
        <dbReference type="ARBA" id="ARBA00034049"/>
    </source>
</evidence>
<dbReference type="PROSITE" id="PS50156">
    <property type="entry name" value="SSD"/>
    <property type="match status" value="1"/>
</dbReference>
<protein>
    <recommendedName>
        <fullName evidence="19">SSD domain-containing protein</fullName>
    </recommendedName>
</protein>
<dbReference type="GO" id="GO:0012505">
    <property type="term" value="C:endomembrane system"/>
    <property type="evidence" value="ECO:0007669"/>
    <property type="project" value="UniProtKB-SubCell"/>
</dbReference>
<feature type="chain" id="PRO_5043007548" description="SSD domain-containing protein" evidence="18">
    <location>
        <begin position="25"/>
        <end position="1325"/>
    </location>
</feature>
<name>A0AAN9VHF9_9ORTH</name>
<feature type="transmembrane region" description="Helical" evidence="17">
    <location>
        <begin position="680"/>
        <end position="711"/>
    </location>
</feature>
<comment type="catalytic activity">
    <reaction evidence="15">
        <text>cholesterol(in) = cholesterol(out)</text>
        <dbReference type="Rhea" id="RHEA:39747"/>
        <dbReference type="ChEBI" id="CHEBI:16113"/>
    </reaction>
</comment>
<evidence type="ECO:0000256" key="6">
    <source>
        <dbReference type="ARBA" id="ARBA00022729"/>
    </source>
</evidence>
<evidence type="ECO:0000256" key="9">
    <source>
        <dbReference type="ARBA" id="ARBA00023098"/>
    </source>
</evidence>
<dbReference type="InterPro" id="IPR053958">
    <property type="entry name" value="HMGCR/SNAP/NPC1-like_SSD"/>
</dbReference>
<keyword evidence="5 17" id="KW-0812">Transmembrane</keyword>
<dbReference type="Gene3D" id="1.20.1640.10">
    <property type="entry name" value="Multidrug efflux transporter AcrB transmembrane domain"/>
    <property type="match status" value="2"/>
</dbReference>
<proteinExistence type="inferred from homology"/>
<dbReference type="GO" id="GO:0005886">
    <property type="term" value="C:plasma membrane"/>
    <property type="evidence" value="ECO:0007669"/>
    <property type="project" value="TreeGrafter"/>
</dbReference>
<dbReference type="FunFam" id="1.20.1640.10:FF:000010">
    <property type="entry name" value="NPC intracellular cholesterol transporter 1"/>
    <property type="match status" value="1"/>
</dbReference>
<dbReference type="GO" id="GO:0005319">
    <property type="term" value="F:lipid transporter activity"/>
    <property type="evidence" value="ECO:0007669"/>
    <property type="project" value="InterPro"/>
</dbReference>
<feature type="transmembrane region" description="Helical" evidence="17">
    <location>
        <begin position="1166"/>
        <end position="1187"/>
    </location>
</feature>
<reference evidence="20 21" key="1">
    <citation type="submission" date="2024-03" db="EMBL/GenBank/DDBJ databases">
        <title>The genome assembly and annotation of the cricket Gryllus longicercus Weissman &amp; Gray.</title>
        <authorList>
            <person name="Szrajer S."/>
            <person name="Gray D."/>
            <person name="Ylla G."/>
        </authorList>
    </citation>
    <scope>NUCLEOTIDE SEQUENCE [LARGE SCALE GENOMIC DNA]</scope>
    <source>
        <strain evidence="20">DAG 2021-001</strain>
        <tissue evidence="20">Whole body minus gut</tissue>
    </source>
</reference>
<feature type="signal peptide" evidence="18">
    <location>
        <begin position="1"/>
        <end position="24"/>
    </location>
</feature>
<evidence type="ECO:0000256" key="13">
    <source>
        <dbReference type="ARBA" id="ARBA00023180"/>
    </source>
</evidence>
<evidence type="ECO:0000256" key="18">
    <source>
        <dbReference type="SAM" id="SignalP"/>
    </source>
</evidence>
<feature type="transmembrane region" description="Helical" evidence="17">
    <location>
        <begin position="723"/>
        <end position="743"/>
    </location>
</feature>
<keyword evidence="6 18" id="KW-0732">Signal</keyword>
<comment type="caution">
    <text evidence="20">The sequence shown here is derived from an EMBL/GenBank/DDBJ whole genome shotgun (WGS) entry which is preliminary data.</text>
</comment>
<dbReference type="PANTHER" id="PTHR45727">
    <property type="entry name" value="NPC INTRACELLULAR CHOLESTEROL TRANSPORTER 1"/>
    <property type="match status" value="1"/>
</dbReference>
<feature type="transmembrane region" description="Helical" evidence="17">
    <location>
        <begin position="378"/>
        <end position="397"/>
    </location>
</feature>
<evidence type="ECO:0000256" key="16">
    <source>
        <dbReference type="SAM" id="MobiDB-lite"/>
    </source>
</evidence>
<evidence type="ECO:0000256" key="17">
    <source>
        <dbReference type="SAM" id="Phobius"/>
    </source>
</evidence>
<comment type="similarity">
    <text evidence="2">Belongs to the patched family.</text>
</comment>
<dbReference type="EMBL" id="JAZDUA010000625">
    <property type="protein sequence ID" value="KAK7790450.1"/>
    <property type="molecule type" value="Genomic_DNA"/>
</dbReference>
<dbReference type="GO" id="GO:0030301">
    <property type="term" value="P:cholesterol transport"/>
    <property type="evidence" value="ECO:0007669"/>
    <property type="project" value="UniProtKB-ARBA"/>
</dbReference>
<dbReference type="InterPro" id="IPR032190">
    <property type="entry name" value="NPC1_N"/>
</dbReference>
<feature type="transmembrane region" description="Helical" evidence="17">
    <location>
        <begin position="272"/>
        <end position="291"/>
    </location>
</feature>
<dbReference type="GO" id="GO:0042632">
    <property type="term" value="P:cholesterol homeostasis"/>
    <property type="evidence" value="ECO:0007669"/>
    <property type="project" value="TreeGrafter"/>
</dbReference>
<dbReference type="PANTHER" id="PTHR45727:SF2">
    <property type="entry name" value="NPC INTRACELLULAR CHOLESTEROL TRANSPORTER 1"/>
    <property type="match status" value="1"/>
</dbReference>
<feature type="compositionally biased region" description="Low complexity" evidence="16">
    <location>
        <begin position="1311"/>
        <end position="1325"/>
    </location>
</feature>
<feature type="domain" description="SSD" evidence="19">
    <location>
        <begin position="653"/>
        <end position="821"/>
    </location>
</feature>
<dbReference type="NCBIfam" id="TIGR00917">
    <property type="entry name" value="2A060601"/>
    <property type="match status" value="1"/>
</dbReference>
<feature type="transmembrane region" description="Helical" evidence="17">
    <location>
        <begin position="654"/>
        <end position="673"/>
    </location>
</feature>